<dbReference type="PANTHER" id="PTHR43433">
    <property type="entry name" value="HYDROLASE, ALPHA/BETA FOLD FAMILY PROTEIN"/>
    <property type="match status" value="1"/>
</dbReference>
<name>A0A4T0FZ89_9BASI</name>
<reference evidence="2 3" key="1">
    <citation type="submission" date="2019-03" db="EMBL/GenBank/DDBJ databases">
        <title>Sequencing 23 genomes of Wallemia ichthyophaga.</title>
        <authorList>
            <person name="Gostincar C."/>
        </authorList>
    </citation>
    <scope>NUCLEOTIDE SEQUENCE [LARGE SCALE GENOMIC DNA]</scope>
    <source>
        <strain evidence="2 3">EXF-5753</strain>
    </source>
</reference>
<dbReference type="OrthoDB" id="8119704at2759"/>
<organism evidence="2 3">
    <name type="scientific">Wallemia hederae</name>
    <dbReference type="NCBI Taxonomy" id="1540922"/>
    <lineage>
        <taxon>Eukaryota</taxon>
        <taxon>Fungi</taxon>
        <taxon>Dikarya</taxon>
        <taxon>Basidiomycota</taxon>
        <taxon>Wallemiomycotina</taxon>
        <taxon>Wallemiomycetes</taxon>
        <taxon>Wallemiales</taxon>
        <taxon>Wallemiaceae</taxon>
        <taxon>Wallemia</taxon>
    </lineage>
</organism>
<dbReference type="AlphaFoldDB" id="A0A4T0FZ89"/>
<dbReference type="Proteomes" id="UP000310189">
    <property type="component" value="Unassembled WGS sequence"/>
</dbReference>
<dbReference type="Gene3D" id="3.40.50.1820">
    <property type="entry name" value="alpha/beta hydrolase"/>
    <property type="match status" value="1"/>
</dbReference>
<feature type="domain" description="AB hydrolase-1" evidence="1">
    <location>
        <begin position="27"/>
        <end position="131"/>
    </location>
</feature>
<keyword evidence="3" id="KW-1185">Reference proteome</keyword>
<protein>
    <recommendedName>
        <fullName evidence="1">AB hydrolase-1 domain-containing protein</fullName>
    </recommendedName>
</protein>
<dbReference type="PANTHER" id="PTHR43433:SF5">
    <property type="entry name" value="AB HYDROLASE-1 DOMAIN-CONTAINING PROTEIN"/>
    <property type="match status" value="1"/>
</dbReference>
<sequence>MSHLTTTLKDGSTVAYNLYNPGSSKVPLVMINGMVCCMSDWSEFAEALAVESDRPVLVFDNRNIGFSFGDISAQTLDLMVTDTAELIEFLGFKDVHLLGFSLGGMIALQMLIHHKTTFTIHKLFMCNSACRRPPSSHVDVGSAEGVMSFTRRLFDEEWIAQNKDTYQLIEEGLANTRRPSETMQSQLVSTVGLELSDEVRKQDWTNRLYIVHGKLDALILFEEAEHILQVAKGAQLVQDLPTLDYGHFFSYYFDVQTWSRALERCLAA</sequence>
<proteinExistence type="predicted"/>
<accession>A0A4T0FZ89</accession>
<comment type="caution">
    <text evidence="2">The sequence shown here is derived from an EMBL/GenBank/DDBJ whole genome shotgun (WGS) entry which is preliminary data.</text>
</comment>
<dbReference type="InterPro" id="IPR050471">
    <property type="entry name" value="AB_hydrolase"/>
</dbReference>
<evidence type="ECO:0000313" key="3">
    <source>
        <dbReference type="Proteomes" id="UP000310189"/>
    </source>
</evidence>
<gene>
    <name evidence="2" type="ORF">E3P99_00688</name>
</gene>
<dbReference type="Pfam" id="PF00561">
    <property type="entry name" value="Abhydrolase_1"/>
    <property type="match status" value="1"/>
</dbReference>
<dbReference type="EMBL" id="SPNW01000007">
    <property type="protein sequence ID" value="TIA92386.1"/>
    <property type="molecule type" value="Genomic_DNA"/>
</dbReference>
<evidence type="ECO:0000313" key="2">
    <source>
        <dbReference type="EMBL" id="TIA92386.1"/>
    </source>
</evidence>
<dbReference type="InterPro" id="IPR029058">
    <property type="entry name" value="AB_hydrolase_fold"/>
</dbReference>
<evidence type="ECO:0000259" key="1">
    <source>
        <dbReference type="Pfam" id="PF00561"/>
    </source>
</evidence>
<dbReference type="InterPro" id="IPR000073">
    <property type="entry name" value="AB_hydrolase_1"/>
</dbReference>
<dbReference type="SUPFAM" id="SSF53474">
    <property type="entry name" value="alpha/beta-Hydrolases"/>
    <property type="match status" value="1"/>
</dbReference>